<dbReference type="EMBL" id="JACOQI010000002">
    <property type="protein sequence ID" value="MBC5769369.1"/>
    <property type="molecule type" value="Genomic_DNA"/>
</dbReference>
<dbReference type="AlphaFoldDB" id="A0A923S669"/>
<proteinExistence type="inferred from homology"/>
<dbReference type="InterPro" id="IPR010998">
    <property type="entry name" value="Integrase_recombinase_N"/>
</dbReference>
<evidence type="ECO:0000313" key="9">
    <source>
        <dbReference type="EMBL" id="MBC5769369.1"/>
    </source>
</evidence>
<dbReference type="InterPro" id="IPR044068">
    <property type="entry name" value="CB"/>
</dbReference>
<comment type="similarity">
    <text evidence="2">Belongs to the 'phage' integrase family.</text>
</comment>
<dbReference type="SUPFAM" id="SSF56349">
    <property type="entry name" value="DNA breaking-rejoining enzymes"/>
    <property type="match status" value="1"/>
</dbReference>
<reference evidence="9" key="1">
    <citation type="submission" date="2020-08" db="EMBL/GenBank/DDBJ databases">
        <title>Genome public.</title>
        <authorList>
            <person name="Liu C."/>
            <person name="Sun Q."/>
        </authorList>
    </citation>
    <scope>NUCLEOTIDE SEQUENCE</scope>
    <source>
        <strain evidence="9">BX15</strain>
    </source>
</reference>
<organism evidence="9 10">
    <name type="scientific">Dysosmobacter segnis</name>
    <dbReference type="NCBI Taxonomy" id="2763042"/>
    <lineage>
        <taxon>Bacteria</taxon>
        <taxon>Bacillati</taxon>
        <taxon>Bacillota</taxon>
        <taxon>Clostridia</taxon>
        <taxon>Eubacteriales</taxon>
        <taxon>Oscillospiraceae</taxon>
        <taxon>Dysosmobacter</taxon>
    </lineage>
</organism>
<dbReference type="RefSeq" id="WP_130849600.1">
    <property type="nucleotide sequence ID" value="NZ_JACOQI010000002.1"/>
</dbReference>
<feature type="domain" description="Tyr recombinase" evidence="7">
    <location>
        <begin position="134"/>
        <end position="325"/>
    </location>
</feature>
<feature type="domain" description="Core-binding (CB)" evidence="8">
    <location>
        <begin position="21"/>
        <end position="108"/>
    </location>
</feature>
<evidence type="ECO:0000256" key="1">
    <source>
        <dbReference type="ARBA" id="ARBA00003283"/>
    </source>
</evidence>
<sequence length="341" mass="39570">MGRKTRQNKITSPELIAQINPKNIRLMNDFLEYLRSIGKADSTVKAYTSDLYIFFVWVLQNADNKYFPEISKRDIISYQNWLLRNNENSPARVRRLKSTLSSLSNYIEAILDDELPNFRSIVRKIENPVNEPTREKTVLTDEQADQLLDYLMERGQYEKACCFALARYSGRRKSELTRFKVSYFDDENIIYGTFYKTPEKVRTKGKGVNGKMLTCYVLAKPFKPYFDAWMAKRADLGIESEWLFPDRDDPTKTVPISTLNSWAETFSNILGIPVYWHSLRHFFTTSLAKANLPDSVIKTIIGWESLEMVDIYKDIDDEDEIGKYCMNGEIVGQKQAALSDL</sequence>
<gene>
    <name evidence="9" type="ORF">H8Z83_03285</name>
</gene>
<dbReference type="InterPro" id="IPR050090">
    <property type="entry name" value="Tyrosine_recombinase_XerCD"/>
</dbReference>
<evidence type="ECO:0000256" key="3">
    <source>
        <dbReference type="ARBA" id="ARBA00022908"/>
    </source>
</evidence>
<comment type="caution">
    <text evidence="9">The sequence shown here is derived from an EMBL/GenBank/DDBJ whole genome shotgun (WGS) entry which is preliminary data.</text>
</comment>
<dbReference type="InterPro" id="IPR002104">
    <property type="entry name" value="Integrase_catalytic"/>
</dbReference>
<dbReference type="PROSITE" id="PS51898">
    <property type="entry name" value="TYR_RECOMBINASE"/>
    <property type="match status" value="1"/>
</dbReference>
<dbReference type="GO" id="GO:0015074">
    <property type="term" value="P:DNA integration"/>
    <property type="evidence" value="ECO:0007669"/>
    <property type="project" value="UniProtKB-KW"/>
</dbReference>
<evidence type="ECO:0000256" key="4">
    <source>
        <dbReference type="ARBA" id="ARBA00023125"/>
    </source>
</evidence>
<evidence type="ECO:0000256" key="5">
    <source>
        <dbReference type="ARBA" id="ARBA00023172"/>
    </source>
</evidence>
<dbReference type="InterPro" id="IPR013762">
    <property type="entry name" value="Integrase-like_cat_sf"/>
</dbReference>
<evidence type="ECO:0000256" key="6">
    <source>
        <dbReference type="PROSITE-ProRule" id="PRU01248"/>
    </source>
</evidence>
<keyword evidence="4 6" id="KW-0238">DNA-binding</keyword>
<protein>
    <submittedName>
        <fullName evidence="9">Site-specific integrase</fullName>
    </submittedName>
</protein>
<dbReference type="CDD" id="cd00397">
    <property type="entry name" value="DNA_BRE_C"/>
    <property type="match status" value="1"/>
</dbReference>
<dbReference type="GO" id="GO:0006310">
    <property type="term" value="P:DNA recombination"/>
    <property type="evidence" value="ECO:0007669"/>
    <property type="project" value="UniProtKB-KW"/>
</dbReference>
<accession>A0A923S669</accession>
<dbReference type="InterPro" id="IPR004107">
    <property type="entry name" value="Integrase_SAM-like_N"/>
</dbReference>
<keyword evidence="5" id="KW-0233">DNA recombination</keyword>
<dbReference type="Pfam" id="PF00589">
    <property type="entry name" value="Phage_integrase"/>
    <property type="match status" value="1"/>
</dbReference>
<dbReference type="PANTHER" id="PTHR30349">
    <property type="entry name" value="PHAGE INTEGRASE-RELATED"/>
    <property type="match status" value="1"/>
</dbReference>
<evidence type="ECO:0000256" key="2">
    <source>
        <dbReference type="ARBA" id="ARBA00008857"/>
    </source>
</evidence>
<evidence type="ECO:0000259" key="7">
    <source>
        <dbReference type="PROSITE" id="PS51898"/>
    </source>
</evidence>
<keyword evidence="10" id="KW-1185">Reference proteome</keyword>
<keyword evidence="3" id="KW-0229">DNA integration</keyword>
<comment type="function">
    <text evidence="1">Site-specific tyrosine recombinase, which acts by catalyzing the cutting and rejoining of the recombining DNA molecules.</text>
</comment>
<dbReference type="Pfam" id="PF13495">
    <property type="entry name" value="Phage_int_SAM_4"/>
    <property type="match status" value="1"/>
</dbReference>
<dbReference type="Proteomes" id="UP000620327">
    <property type="component" value="Unassembled WGS sequence"/>
</dbReference>
<name>A0A923S669_9FIRM</name>
<evidence type="ECO:0000259" key="8">
    <source>
        <dbReference type="PROSITE" id="PS51900"/>
    </source>
</evidence>
<dbReference type="PROSITE" id="PS51900">
    <property type="entry name" value="CB"/>
    <property type="match status" value="1"/>
</dbReference>
<dbReference type="InterPro" id="IPR011010">
    <property type="entry name" value="DNA_brk_join_enz"/>
</dbReference>
<evidence type="ECO:0000313" key="10">
    <source>
        <dbReference type="Proteomes" id="UP000620327"/>
    </source>
</evidence>
<dbReference type="GO" id="GO:0003677">
    <property type="term" value="F:DNA binding"/>
    <property type="evidence" value="ECO:0007669"/>
    <property type="project" value="UniProtKB-UniRule"/>
</dbReference>
<dbReference type="Gene3D" id="1.10.443.10">
    <property type="entry name" value="Intergrase catalytic core"/>
    <property type="match status" value="1"/>
</dbReference>
<dbReference type="PANTHER" id="PTHR30349:SF94">
    <property type="entry name" value="INTEGRASE_RECOMBINASE HI_1414-RELATED"/>
    <property type="match status" value="1"/>
</dbReference>
<dbReference type="Gene3D" id="1.10.150.130">
    <property type="match status" value="1"/>
</dbReference>